<dbReference type="Pfam" id="PF08484">
    <property type="entry name" value="Methyltransf_14"/>
    <property type="match status" value="1"/>
</dbReference>
<proteinExistence type="predicted"/>
<dbReference type="RefSeq" id="WP_098406916.1">
    <property type="nucleotide sequence ID" value="NZ_PDJE01000001.1"/>
</dbReference>
<protein>
    <submittedName>
        <fullName evidence="2">Putative zinc binding protein</fullName>
    </submittedName>
</protein>
<dbReference type="Gene3D" id="3.40.50.720">
    <property type="entry name" value="NAD(P)-binding Rossmann-like Domain"/>
    <property type="match status" value="1"/>
</dbReference>
<dbReference type="Proteomes" id="UP000221369">
    <property type="component" value="Unassembled WGS sequence"/>
</dbReference>
<dbReference type="Gene3D" id="3.40.50.150">
    <property type="entry name" value="Vaccinia Virus protein VP39"/>
    <property type="match status" value="1"/>
</dbReference>
<evidence type="ECO:0000313" key="3">
    <source>
        <dbReference type="Proteomes" id="UP000221369"/>
    </source>
</evidence>
<sequence length="385" mass="41473">MRSLHTSEPETSWRDRWSGQADGTVVLDLGDQPASDYFPHPTDTLPDPRYPMRMVFAHGSGLLQLEADPTTPEEVMGVEPAALVHQAELCVADATAAGLIRPGSRVLHYPSPHGGSWRPQLEPFHLTEVTDGTADLIVDVHGMMHAADQQAAFRERLDALADDGVMLFMIHNASAIVREGMWNALKNGHFAYYTTPSLVRMAHEIGLVAIGAWSYPLYNNGTTMLAFARRGSSRGGEQAPSVTELIAEETAIGVLDPERLQTSLHTSMVDSVSAIREYLEQAASLGLTVAGYGAASRTAALLSSANVTSDDIVMIADASTAKHGRTMPGSRIPIVSPEDLVAARPDRVLLFVSDLLPEVRNSLPGIEANGGTWVIVDPRPTEIRA</sequence>
<evidence type="ECO:0000259" key="1">
    <source>
        <dbReference type="Pfam" id="PF08484"/>
    </source>
</evidence>
<dbReference type="EMBL" id="PDJE01000001">
    <property type="protein sequence ID" value="PFG30458.1"/>
    <property type="molecule type" value="Genomic_DNA"/>
</dbReference>
<evidence type="ECO:0000313" key="2">
    <source>
        <dbReference type="EMBL" id="PFG30458.1"/>
    </source>
</evidence>
<feature type="domain" description="C-methyltransferase" evidence="1">
    <location>
        <begin position="220"/>
        <end position="376"/>
    </location>
</feature>
<keyword evidence="3" id="KW-1185">Reference proteome</keyword>
<reference evidence="2 3" key="1">
    <citation type="submission" date="2017-10" db="EMBL/GenBank/DDBJ databases">
        <title>Sequencing the genomes of 1000 actinobacteria strains.</title>
        <authorList>
            <person name="Klenk H.-P."/>
        </authorList>
    </citation>
    <scope>NUCLEOTIDE SEQUENCE [LARGE SCALE GENOMIC DNA]</scope>
    <source>
        <strain evidence="2 3">DSM 21798</strain>
    </source>
</reference>
<dbReference type="InterPro" id="IPR029063">
    <property type="entry name" value="SAM-dependent_MTases_sf"/>
</dbReference>
<dbReference type="AlphaFoldDB" id="A0A2A9DUU5"/>
<gene>
    <name evidence="2" type="ORF">ATJ78_1387</name>
</gene>
<dbReference type="InterPro" id="IPR038576">
    <property type="entry name" value="Methyltransf_Zn-bd_dom_put_sf"/>
</dbReference>
<dbReference type="Pfam" id="PF13489">
    <property type="entry name" value="Methyltransf_23"/>
    <property type="match status" value="1"/>
</dbReference>
<organism evidence="2 3">
    <name type="scientific">Paramicrobacterium agarici</name>
    <dbReference type="NCBI Taxonomy" id="630514"/>
    <lineage>
        <taxon>Bacteria</taxon>
        <taxon>Bacillati</taxon>
        <taxon>Actinomycetota</taxon>
        <taxon>Actinomycetes</taxon>
        <taxon>Micrococcales</taxon>
        <taxon>Microbacteriaceae</taxon>
        <taxon>Paramicrobacterium</taxon>
    </lineage>
</organism>
<dbReference type="SUPFAM" id="SSF53335">
    <property type="entry name" value="S-adenosyl-L-methionine-dependent methyltransferases"/>
    <property type="match status" value="1"/>
</dbReference>
<dbReference type="InterPro" id="IPR013691">
    <property type="entry name" value="MeTrfase_14"/>
</dbReference>
<comment type="caution">
    <text evidence="2">The sequence shown here is derived from an EMBL/GenBank/DDBJ whole genome shotgun (WGS) entry which is preliminary data.</text>
</comment>
<name>A0A2A9DUU5_9MICO</name>
<dbReference type="Gene3D" id="6.20.50.110">
    <property type="entry name" value="Methyltransferase, zinc-binding domain"/>
    <property type="match status" value="1"/>
</dbReference>
<accession>A0A2A9DUU5</accession>